<accession>A0A6A4H2D0</accession>
<feature type="region of interest" description="Disordered" evidence="1">
    <location>
        <begin position="570"/>
        <end position="604"/>
    </location>
</feature>
<name>A0A6A4H2D0_9AGAR</name>
<dbReference type="AlphaFoldDB" id="A0A6A4H2D0"/>
<feature type="compositionally biased region" description="Basic and acidic residues" evidence="1">
    <location>
        <begin position="590"/>
        <end position="604"/>
    </location>
</feature>
<evidence type="ECO:0000313" key="2">
    <source>
        <dbReference type="EMBL" id="KAE9391828.1"/>
    </source>
</evidence>
<feature type="region of interest" description="Disordered" evidence="1">
    <location>
        <begin position="482"/>
        <end position="527"/>
    </location>
</feature>
<keyword evidence="3" id="KW-1185">Reference proteome</keyword>
<reference evidence="2" key="1">
    <citation type="journal article" date="2019" name="Environ. Microbiol.">
        <title>Fungal ecological strategies reflected in gene transcription - a case study of two litter decomposers.</title>
        <authorList>
            <person name="Barbi F."/>
            <person name="Kohler A."/>
            <person name="Barry K."/>
            <person name="Baskaran P."/>
            <person name="Daum C."/>
            <person name="Fauchery L."/>
            <person name="Ihrmark K."/>
            <person name="Kuo A."/>
            <person name="LaButti K."/>
            <person name="Lipzen A."/>
            <person name="Morin E."/>
            <person name="Grigoriev I.V."/>
            <person name="Henrissat B."/>
            <person name="Lindahl B."/>
            <person name="Martin F."/>
        </authorList>
    </citation>
    <scope>NUCLEOTIDE SEQUENCE</scope>
    <source>
        <strain evidence="2">JB14</strain>
    </source>
</reference>
<dbReference type="EMBL" id="ML769612">
    <property type="protein sequence ID" value="KAE9391828.1"/>
    <property type="molecule type" value="Genomic_DNA"/>
</dbReference>
<feature type="compositionally biased region" description="Low complexity" evidence="1">
    <location>
        <begin position="271"/>
        <end position="295"/>
    </location>
</feature>
<feature type="compositionally biased region" description="Basic and acidic residues" evidence="1">
    <location>
        <begin position="511"/>
        <end position="527"/>
    </location>
</feature>
<dbReference type="Gene3D" id="3.40.50.1820">
    <property type="entry name" value="alpha/beta hydrolase"/>
    <property type="match status" value="1"/>
</dbReference>
<feature type="region of interest" description="Disordered" evidence="1">
    <location>
        <begin position="88"/>
        <end position="109"/>
    </location>
</feature>
<organism evidence="2 3">
    <name type="scientific">Gymnopus androsaceus JB14</name>
    <dbReference type="NCBI Taxonomy" id="1447944"/>
    <lineage>
        <taxon>Eukaryota</taxon>
        <taxon>Fungi</taxon>
        <taxon>Dikarya</taxon>
        <taxon>Basidiomycota</taxon>
        <taxon>Agaricomycotina</taxon>
        <taxon>Agaricomycetes</taxon>
        <taxon>Agaricomycetidae</taxon>
        <taxon>Agaricales</taxon>
        <taxon>Marasmiineae</taxon>
        <taxon>Omphalotaceae</taxon>
        <taxon>Gymnopus</taxon>
    </lineage>
</organism>
<sequence>MSSVYYPAQVAVLFRRFINAISTFSLSSQYLLNHAKPVAEESTVDVELEGKYQNYSEWPWWMFKESWDWPWLTHRTEARAWPRPSILLSSGQIPSKKPPQPPKKETKEPDTIHKLLANPALYDPLRIPRNPIVLCHGLYGFDTRGPSSFPSLRIHYWSNVLSILRDKMKAEVIVTAVPGTGSITTRAETLDRQLQERVPGRGLNFLAHSMGGLDCRHLISHIKPTKYQPLSLTSVSTPHRGSPFMDWCSDNLGLGKLAREEKELLAKASGSRTDPSSSTATSTVPPKSKSTLSLSSLPSSFTTLLLSMLDSPAYANLTTSHLNNVFNPATPDDPRVKYFSVTGRMPGVNIWHPLWLPKMVLDDFEQKERERLRSSWEEDKSTFPFSESESVPLWAREEEWGNDCLVTVQSSKWGEFLGVMEGSDHWEIRGARGLELSDFPGIPSIAGLGSGLSFTSTPGLKDLGWFLKAWRKEEKVQQEALARLPQNRNQNTDTNINAGSSASGSTGTRQTELRKRERELRREKDDAVVKASTDKLSAVFDWVTERVPAPPLLGLGTAKEGSVSKRIRLQTQAQATSEASSESDMNSNSIREKEKDGRRKNELESQEDLERFYIALSRKLYDEGL</sequence>
<dbReference type="Proteomes" id="UP000799118">
    <property type="component" value="Unassembled WGS sequence"/>
</dbReference>
<feature type="compositionally biased region" description="Low complexity" evidence="1">
    <location>
        <begin position="570"/>
        <end position="583"/>
    </location>
</feature>
<dbReference type="InterPro" id="IPR029058">
    <property type="entry name" value="AB_hydrolase_fold"/>
</dbReference>
<proteinExistence type="predicted"/>
<evidence type="ECO:0000313" key="3">
    <source>
        <dbReference type="Proteomes" id="UP000799118"/>
    </source>
</evidence>
<feature type="compositionally biased region" description="Low complexity" evidence="1">
    <location>
        <begin position="498"/>
        <end position="508"/>
    </location>
</feature>
<gene>
    <name evidence="2" type="ORF">BT96DRAFT_959470</name>
</gene>
<dbReference type="PANTHER" id="PTHR11440">
    <property type="entry name" value="LECITHIN-CHOLESTEROL ACYLTRANSFERASE-RELATED"/>
    <property type="match status" value="1"/>
</dbReference>
<dbReference type="OrthoDB" id="5592486at2759"/>
<feature type="region of interest" description="Disordered" evidence="1">
    <location>
        <begin position="265"/>
        <end position="295"/>
    </location>
</feature>
<feature type="compositionally biased region" description="Polar residues" evidence="1">
    <location>
        <begin position="486"/>
        <end position="497"/>
    </location>
</feature>
<dbReference type="SUPFAM" id="SSF53474">
    <property type="entry name" value="alpha/beta-Hydrolases"/>
    <property type="match status" value="1"/>
</dbReference>
<evidence type="ECO:0000256" key="1">
    <source>
        <dbReference type="SAM" id="MobiDB-lite"/>
    </source>
</evidence>
<protein>
    <submittedName>
        <fullName evidence="2">Alpha/beta-hydrolase</fullName>
    </submittedName>
</protein>